<gene>
    <name evidence="3" type="ORF">SNAT2548_LOCUS13238</name>
</gene>
<feature type="non-terminal residue" evidence="3">
    <location>
        <position position="1214"/>
    </location>
</feature>
<accession>A0A812MF63</accession>
<dbReference type="OrthoDB" id="421521at2759"/>
<dbReference type="PROSITE" id="PS50878">
    <property type="entry name" value="RT_POL"/>
    <property type="match status" value="1"/>
</dbReference>
<evidence type="ECO:0000313" key="3">
    <source>
        <dbReference type="EMBL" id="CAE7256985.1"/>
    </source>
</evidence>
<proteinExistence type="predicted"/>
<dbReference type="Pfam" id="PF03372">
    <property type="entry name" value="Exo_endo_phos"/>
    <property type="match status" value="1"/>
</dbReference>
<dbReference type="InterPro" id="IPR000477">
    <property type="entry name" value="RT_dom"/>
</dbReference>
<dbReference type="GO" id="GO:0003824">
    <property type="term" value="F:catalytic activity"/>
    <property type="evidence" value="ECO:0007669"/>
    <property type="project" value="InterPro"/>
</dbReference>
<evidence type="ECO:0000313" key="4">
    <source>
        <dbReference type="Proteomes" id="UP000604046"/>
    </source>
</evidence>
<dbReference type="AlphaFoldDB" id="A0A812MF63"/>
<keyword evidence="4" id="KW-1185">Reference proteome</keyword>
<feature type="compositionally biased region" description="Polar residues" evidence="1">
    <location>
        <begin position="498"/>
        <end position="513"/>
    </location>
</feature>
<reference evidence="3" key="1">
    <citation type="submission" date="2021-02" db="EMBL/GenBank/DDBJ databases">
        <authorList>
            <person name="Dougan E. K."/>
            <person name="Rhodes N."/>
            <person name="Thang M."/>
            <person name="Chan C."/>
        </authorList>
    </citation>
    <scope>NUCLEOTIDE SEQUENCE</scope>
</reference>
<evidence type="ECO:0000259" key="2">
    <source>
        <dbReference type="PROSITE" id="PS50878"/>
    </source>
</evidence>
<organism evidence="3 4">
    <name type="scientific">Symbiodinium natans</name>
    <dbReference type="NCBI Taxonomy" id="878477"/>
    <lineage>
        <taxon>Eukaryota</taxon>
        <taxon>Sar</taxon>
        <taxon>Alveolata</taxon>
        <taxon>Dinophyceae</taxon>
        <taxon>Suessiales</taxon>
        <taxon>Symbiodiniaceae</taxon>
        <taxon>Symbiodinium</taxon>
    </lineage>
</organism>
<dbReference type="Gene3D" id="3.60.10.10">
    <property type="entry name" value="Endonuclease/exonuclease/phosphatase"/>
    <property type="match status" value="1"/>
</dbReference>
<comment type="caution">
    <text evidence="3">The sequence shown here is derived from an EMBL/GenBank/DDBJ whole genome shotgun (WGS) entry which is preliminary data.</text>
</comment>
<dbReference type="Pfam" id="PF00078">
    <property type="entry name" value="RVT_1"/>
    <property type="match status" value="1"/>
</dbReference>
<dbReference type="InterPro" id="IPR005135">
    <property type="entry name" value="Endo/exonuclease/phosphatase"/>
</dbReference>
<feature type="compositionally biased region" description="Acidic residues" evidence="1">
    <location>
        <begin position="750"/>
        <end position="759"/>
    </location>
</feature>
<dbReference type="InterPro" id="IPR043502">
    <property type="entry name" value="DNA/RNA_pol_sf"/>
</dbReference>
<evidence type="ECO:0000256" key="1">
    <source>
        <dbReference type="SAM" id="MobiDB-lite"/>
    </source>
</evidence>
<dbReference type="InterPro" id="IPR036691">
    <property type="entry name" value="Endo/exonu/phosph_ase_sf"/>
</dbReference>
<dbReference type="EMBL" id="CAJNDS010001372">
    <property type="protein sequence ID" value="CAE7256985.1"/>
    <property type="molecule type" value="Genomic_DNA"/>
</dbReference>
<dbReference type="PANTHER" id="PTHR19446">
    <property type="entry name" value="REVERSE TRANSCRIPTASES"/>
    <property type="match status" value="1"/>
</dbReference>
<name>A0A812MF63_9DINO</name>
<sequence length="1214" mass="136179">MADSSKVLETMASQLSAVAAGLEALRVQGAAQTAANAETADKLEEMQRRISQHDALLTGDGPSVLSTAAPVARPQDWEIRIHGDAGPTQSVTREECAAMITEALQTKVGPALQAAFSQVGAELVQHAEKINTLEHEVRMLKIRTAWTEKDLLYSQIEAAKRTLVLRNFPDWTTAADRELTVAEALKENNLGYLEWDLTTTTLEGTDGKKFLAPISILTVPTYAARKKVMEVCSRAVVRYWHEVKDEAGIELDQNDAEKKQSDEAKTDSTEKVWEIKTWHWNLPIKMAPGITQFERRLGAPLHGLMNSYQRLFARFKKESLVPRWKTLILEDKEGAWLGRVLYSRKTSSLTGTTGTVADWKCEVQLPAEHKDKILECWRDIWYDQLKQQISQTDVEQEAFSSASQKTSQDYVAAARLNRFLTKAVPSYNEGEEHGIENWVARFKFEYPWELSFVGISQEHPDRQFFQDLRPVDQLMEAMSADQAMETAVAPGETLATFASQGTKRQHSSGTEGTLDSMEADSTKEPHYPFNSQEELEQEVENEKISHINRGYDISGYSSSQWEEWVKGKKLRQMGSEAAQAVLTGLLEAAKLHTLIHIMRKHRLSWLALTETHMKQPDQFMIEGYTITHSATEEYDSKGKPTQTFTGVSLITAPHLTPTITDLTCVDGRFLRFTVDTVEAPLSILAVYAPHNQREQQCRDQFWQALTTQLSTHRERTPLLVVGDFNALALDELAAIPHATGPHFVPGKTAEEDEPDDAAEGDTNQRQFHDLLASQDYCLPQSWMQKAPRNRHTHKRPNGDLVQLDHAIIHKDWRNIIHDIHTLPGAALNSNHYLVKVELQLRTKEAKRTAATKEAISDHIPTTASFPKHPWISQATWQLIQASPPASHSKPKPSQNTCEHWAAPPTPYTGPTDPIHPAAAVDLSPITTAELNAALKELAHNKAAGPDSIPAEAWQWLDDHNQEALLRVLNQALLTATIPDDWHHAIVVEIYKGKGPLTDPASYRPISLLNTSYKLFAKIIHTRLQAALDDRLRETQYGFRATRSTSQPIHIVRRLIERAEATGQTLYTIFLDWEKAFDKIHPDALHTALSRYGVPPHLTALINNIYTSPQFTVAAAGKQSTREEASAGIRQGCPLSPYLFLIVHGMVMHDVDRELTAHGGSLPWLYSQNQPFYDLAYADDTALIASTAHRAEQLLHILQRIAAHSNLHLNLKKCV</sequence>
<feature type="region of interest" description="Disordered" evidence="1">
    <location>
        <begin position="740"/>
        <end position="761"/>
    </location>
</feature>
<dbReference type="SUPFAM" id="SSF56219">
    <property type="entry name" value="DNase I-like"/>
    <property type="match status" value="1"/>
</dbReference>
<dbReference type="Proteomes" id="UP000604046">
    <property type="component" value="Unassembled WGS sequence"/>
</dbReference>
<dbReference type="CDD" id="cd01650">
    <property type="entry name" value="RT_nLTR_like"/>
    <property type="match status" value="1"/>
</dbReference>
<dbReference type="SUPFAM" id="SSF56672">
    <property type="entry name" value="DNA/RNA polymerases"/>
    <property type="match status" value="1"/>
</dbReference>
<feature type="region of interest" description="Disordered" evidence="1">
    <location>
        <begin position="498"/>
        <end position="527"/>
    </location>
</feature>
<protein>
    <recommendedName>
        <fullName evidence="2">Reverse transcriptase domain-containing protein</fullName>
    </recommendedName>
</protein>
<feature type="domain" description="Reverse transcriptase" evidence="2">
    <location>
        <begin position="970"/>
        <end position="1214"/>
    </location>
</feature>